<protein>
    <recommendedName>
        <fullName evidence="7">PucR C-terminal helix-turn-helix domain-containing protein</fullName>
    </recommendedName>
</protein>
<feature type="domain" description="PucR C-terminal helix-turn-helix" evidence="2">
    <location>
        <begin position="335"/>
        <end position="392"/>
    </location>
</feature>
<comment type="caution">
    <text evidence="5">The sequence shown here is derived from an EMBL/GenBank/DDBJ whole genome shotgun (WGS) entry which is preliminary data.</text>
</comment>
<dbReference type="InterPro" id="IPR058663">
    <property type="entry name" value="PucR-like_N"/>
</dbReference>
<feature type="domain" description="CdaR GGDEF-like" evidence="3">
    <location>
        <begin position="180"/>
        <end position="281"/>
    </location>
</feature>
<organism evidence="5 6">
    <name type="scientific">Kutzneria viridogrisea</name>
    <dbReference type="NCBI Taxonomy" id="47990"/>
    <lineage>
        <taxon>Bacteria</taxon>
        <taxon>Bacillati</taxon>
        <taxon>Actinomycetota</taxon>
        <taxon>Actinomycetes</taxon>
        <taxon>Pseudonocardiales</taxon>
        <taxon>Pseudonocardiaceae</taxon>
        <taxon>Kutzneria</taxon>
    </lineage>
</organism>
<evidence type="ECO:0000313" key="6">
    <source>
        <dbReference type="Proteomes" id="UP000517916"/>
    </source>
</evidence>
<dbReference type="PANTHER" id="PTHR33744:SF1">
    <property type="entry name" value="DNA-BINDING TRANSCRIPTIONAL ACTIVATOR ADER"/>
    <property type="match status" value="1"/>
</dbReference>
<sequence length="408" mass="45431">MRQVSTVRPLGEALPKELATLIRPQLPALAEDIIHTIRATIPEYARPMDGCYGQAIKLGVNQALAQFVDRIADPNTPRDASAEVYRQLGRLEASEGRSLDLLQAAYRIGTRVAWRHMIRFRQRSGLPTQLMWALGEAALAYADELAALSVEGYADMQARTASTVERRRRRLLRLLLAPTGTSRQEIAELAGPARWPLPEQVCVIVLDRLPEVEPAISPALPEEVLIDLEGGDPCLIVPEPSGQHWWTPVEHALPGWRLVIGPVVPTSDAAKSHRQAQVARELVQRNAIEASSPVHCSDHLSTLWLLTDEFLVEQLIRKRLAPLQPLTDKQHKRLGETLLAWLETRGGAPEIAARLRVHPQTVRYRMRQVEGLFGDQLRDPDSRFELEVALRAASLTTAPQEPGEERAG</sequence>
<dbReference type="Pfam" id="PF17853">
    <property type="entry name" value="GGDEF_2"/>
    <property type="match status" value="1"/>
</dbReference>
<evidence type="ECO:0000259" key="2">
    <source>
        <dbReference type="Pfam" id="PF13556"/>
    </source>
</evidence>
<dbReference type="PANTHER" id="PTHR33744">
    <property type="entry name" value="CARBOHYDRATE DIACID REGULATOR"/>
    <property type="match status" value="1"/>
</dbReference>
<dbReference type="EMBL" id="JACJID010000001">
    <property type="protein sequence ID" value="MBA8924067.1"/>
    <property type="molecule type" value="Genomic_DNA"/>
</dbReference>
<reference evidence="5 6" key="1">
    <citation type="submission" date="2020-08" db="EMBL/GenBank/DDBJ databases">
        <title>Genomic Encyclopedia of Archaeal and Bacterial Type Strains, Phase II (KMG-II): from individual species to whole genera.</title>
        <authorList>
            <person name="Goeker M."/>
        </authorList>
    </citation>
    <scope>NUCLEOTIDE SEQUENCE [LARGE SCALE GENOMIC DNA]</scope>
    <source>
        <strain evidence="5 6">DSM 43850</strain>
    </source>
</reference>
<dbReference type="InterPro" id="IPR041522">
    <property type="entry name" value="CdaR_GGDEF"/>
</dbReference>
<dbReference type="Proteomes" id="UP000517916">
    <property type="component" value="Unassembled WGS sequence"/>
</dbReference>
<evidence type="ECO:0000256" key="1">
    <source>
        <dbReference type="ARBA" id="ARBA00006754"/>
    </source>
</evidence>
<keyword evidence="6" id="KW-1185">Reference proteome</keyword>
<proteinExistence type="inferred from homology"/>
<dbReference type="RefSeq" id="WP_182836567.1">
    <property type="nucleotide sequence ID" value="NZ_BAAABQ010000065.1"/>
</dbReference>
<accession>A0ABR6BBH1</accession>
<dbReference type="InterPro" id="IPR025736">
    <property type="entry name" value="PucR_C-HTH_dom"/>
</dbReference>
<dbReference type="InterPro" id="IPR042070">
    <property type="entry name" value="PucR_C-HTH_sf"/>
</dbReference>
<evidence type="ECO:0008006" key="7">
    <source>
        <dbReference type="Google" id="ProtNLM"/>
    </source>
</evidence>
<dbReference type="InterPro" id="IPR051448">
    <property type="entry name" value="CdaR-like_regulators"/>
</dbReference>
<dbReference type="Pfam" id="PF13556">
    <property type="entry name" value="HTH_30"/>
    <property type="match status" value="1"/>
</dbReference>
<evidence type="ECO:0000259" key="4">
    <source>
        <dbReference type="Pfam" id="PF25906"/>
    </source>
</evidence>
<evidence type="ECO:0000313" key="5">
    <source>
        <dbReference type="EMBL" id="MBA8924067.1"/>
    </source>
</evidence>
<feature type="domain" description="PucR-like N-terminal" evidence="4">
    <location>
        <begin position="13"/>
        <end position="176"/>
    </location>
</feature>
<comment type="similarity">
    <text evidence="1">Belongs to the CdaR family.</text>
</comment>
<dbReference type="Pfam" id="PF25906">
    <property type="entry name" value="PucR-like_N"/>
    <property type="match status" value="1"/>
</dbReference>
<evidence type="ECO:0000259" key="3">
    <source>
        <dbReference type="Pfam" id="PF17853"/>
    </source>
</evidence>
<name>A0ABR6BBH1_9PSEU</name>
<dbReference type="Gene3D" id="1.10.10.2840">
    <property type="entry name" value="PucR C-terminal helix-turn-helix domain"/>
    <property type="match status" value="1"/>
</dbReference>
<gene>
    <name evidence="5" type="ORF">BC739_001264</name>
</gene>